<dbReference type="GO" id="GO:0005992">
    <property type="term" value="P:trehalose biosynthetic process"/>
    <property type="evidence" value="ECO:0007669"/>
    <property type="project" value="InterPro"/>
</dbReference>
<evidence type="ECO:0000256" key="1">
    <source>
        <dbReference type="ARBA" id="ARBA00006330"/>
    </source>
</evidence>
<dbReference type="OrthoDB" id="9761633at2"/>
<evidence type="ECO:0000313" key="5">
    <source>
        <dbReference type="Proteomes" id="UP000462152"/>
    </source>
</evidence>
<dbReference type="InterPro" id="IPR023214">
    <property type="entry name" value="HAD_sf"/>
</dbReference>
<dbReference type="Pfam" id="PF00982">
    <property type="entry name" value="Glyco_transf_20"/>
    <property type="match status" value="1"/>
</dbReference>
<dbReference type="EMBL" id="WOGT01000003">
    <property type="protein sequence ID" value="MUN54828.1"/>
    <property type="molecule type" value="Genomic_DNA"/>
</dbReference>
<dbReference type="InterPro" id="IPR036412">
    <property type="entry name" value="HAD-like_sf"/>
</dbReference>
<dbReference type="PANTHER" id="PTHR10788">
    <property type="entry name" value="TREHALOSE-6-PHOSPHATE SYNTHASE"/>
    <property type="match status" value="1"/>
</dbReference>
<dbReference type="RefSeq" id="WP_129314846.1">
    <property type="nucleotide sequence ID" value="NZ_NOIQ01000003.1"/>
</dbReference>
<feature type="region of interest" description="Disordered" evidence="3">
    <location>
        <begin position="520"/>
        <end position="551"/>
    </location>
</feature>
<accession>A0A7K1LI31</accession>
<protein>
    <submittedName>
        <fullName evidence="4">Trehalose-phosphatase</fullName>
        <ecNumber evidence="4">3.1.3.12</ecNumber>
    </submittedName>
</protein>
<sequence length="819" mass="91277">MNPSEDLTQDRVASEEGPVGDYDFVVVANRLPVDRTVDEAGESTWRRSPGGLVSALAPVMSSHSGAWVGWHGAADEELEPFDHDVFHLVPVRLSEGEVRRYYEGFSNATIWPLYHDVIAPPEFHRTWWDTYRAVNRRFAESAARSASRNATVWVQDYQLQLVPAMLRHLRPDLTIGFFDHIPFPPLEIFAQLPWRKQVLTGLLGADLLGFQRPGDAQNFRRCCDQILGVQFDGERAEVTQTPQEQHEDEENERFRRAYTNAMPNVTSRRRARKERLNRDLPTWIARATSYPISIDVEAVTEMASLASTKRRARQIREELGNPKTIYLGVDRLDYTKGIRHRLKAYGELLNDGDLTVESSAMIQVASPSRERVASYIELREQIEGMVGRLNGQFDTMSHTAIRYLHHGYPFEEMIALYLASDVLVVSSLRDGMNLVAKEFVVSHLDHTGALVLSEFTGAAEQLPDAIQINPHDIDGFKEALLYAKNMTIEEQQDRMKGMREQIFAHDVEDWSTRFLEDLSKTREDNLGPEPSTDELPAVGHMDRGHGPFPTPAVEEELQRAASVDNLLVAMDFDGTLAPFTTDPEEARALPLSENALDSLADLPNTSVALISGRPLDFLREVADPRRKMLLAGSHGAEFDLSVAGEESPGLRLSDDQRAALEQATQAVEDLVRRHPGSEIEHKPAGVGFHTRTMDDDEAAQAAEADAVQTLKRIPGVMLSPGQYVVECAVLEVNKGDAMKTVRDVVQADVSIFAGDDLTDEHALAVLGPDDLGIKVGRADSVARLRVTGPEAMSHALARLAHLRRKHSAQADWHDANATD</sequence>
<dbReference type="Gene3D" id="3.40.50.2000">
    <property type="entry name" value="Glycogen Phosphorylase B"/>
    <property type="match status" value="2"/>
</dbReference>
<dbReference type="GO" id="GO:0003825">
    <property type="term" value="F:alpha,alpha-trehalose-phosphate synthase (UDP-forming) activity"/>
    <property type="evidence" value="ECO:0007669"/>
    <property type="project" value="TreeGrafter"/>
</dbReference>
<dbReference type="Pfam" id="PF02358">
    <property type="entry name" value="Trehalose_PPase"/>
    <property type="match status" value="1"/>
</dbReference>
<comment type="similarity">
    <text evidence="1">In the C-terminal section; belongs to the trehalose phosphatase family.</text>
</comment>
<dbReference type="NCBIfam" id="TIGR00685">
    <property type="entry name" value="T6PP"/>
    <property type="match status" value="1"/>
</dbReference>
<dbReference type="GO" id="GO:0005829">
    <property type="term" value="C:cytosol"/>
    <property type="evidence" value="ECO:0007669"/>
    <property type="project" value="TreeGrafter"/>
</dbReference>
<dbReference type="SUPFAM" id="SSF56784">
    <property type="entry name" value="HAD-like"/>
    <property type="match status" value="1"/>
</dbReference>
<dbReference type="Gene3D" id="3.30.70.1020">
    <property type="entry name" value="Trehalose-6-phosphate phosphatase related protein, domain 2"/>
    <property type="match status" value="1"/>
</dbReference>
<dbReference type="NCBIfam" id="TIGR01484">
    <property type="entry name" value="HAD-SF-IIB"/>
    <property type="match status" value="1"/>
</dbReference>
<dbReference type="InterPro" id="IPR003337">
    <property type="entry name" value="Trehalose_PPase"/>
</dbReference>
<evidence type="ECO:0000313" key="4">
    <source>
        <dbReference type="EMBL" id="MUN54828.1"/>
    </source>
</evidence>
<dbReference type="Gene3D" id="3.40.50.1000">
    <property type="entry name" value="HAD superfamily/HAD-like"/>
    <property type="match status" value="1"/>
</dbReference>
<dbReference type="SUPFAM" id="SSF53756">
    <property type="entry name" value="UDP-Glycosyltransferase/glycogen phosphorylase"/>
    <property type="match status" value="1"/>
</dbReference>
<dbReference type="InterPro" id="IPR006379">
    <property type="entry name" value="HAD-SF_hydro_IIB"/>
</dbReference>
<dbReference type="AlphaFoldDB" id="A0A7K1LI31"/>
<dbReference type="CDD" id="cd03788">
    <property type="entry name" value="GT20_TPS"/>
    <property type="match status" value="1"/>
</dbReference>
<reference evidence="4 5" key="1">
    <citation type="submission" date="2019-12" db="EMBL/GenBank/DDBJ databases">
        <authorList>
            <person name="Li J."/>
            <person name="Shi Y."/>
            <person name="Xu G."/>
            <person name="Xiao D."/>
            <person name="Ran X."/>
        </authorList>
    </citation>
    <scope>NUCLEOTIDE SEQUENCE [LARGE SCALE GENOMIC DNA]</scope>
    <source>
        <strain evidence="4 5">JCM 15915</strain>
    </source>
</reference>
<name>A0A7K1LI31_9MICC</name>
<organism evidence="4 5">
    <name type="scientific">Rothia koreensis</name>
    <dbReference type="NCBI Taxonomy" id="592378"/>
    <lineage>
        <taxon>Bacteria</taxon>
        <taxon>Bacillati</taxon>
        <taxon>Actinomycetota</taxon>
        <taxon>Actinomycetes</taxon>
        <taxon>Micrococcales</taxon>
        <taxon>Micrococcaceae</taxon>
        <taxon>Rothia</taxon>
    </lineage>
</organism>
<keyword evidence="4" id="KW-0378">Hydrolase</keyword>
<dbReference type="GO" id="GO:0004805">
    <property type="term" value="F:trehalose-phosphatase activity"/>
    <property type="evidence" value="ECO:0007669"/>
    <property type="project" value="UniProtKB-EC"/>
</dbReference>
<gene>
    <name evidence="4" type="primary">otsB</name>
    <name evidence="4" type="ORF">GMA10_06320</name>
</gene>
<dbReference type="Proteomes" id="UP000462152">
    <property type="component" value="Unassembled WGS sequence"/>
</dbReference>
<comment type="similarity">
    <text evidence="2">Belongs to the glycosyltransferase 20 family.</text>
</comment>
<evidence type="ECO:0000256" key="2">
    <source>
        <dbReference type="ARBA" id="ARBA00008799"/>
    </source>
</evidence>
<evidence type="ECO:0000256" key="3">
    <source>
        <dbReference type="SAM" id="MobiDB-lite"/>
    </source>
</evidence>
<dbReference type="EC" id="3.1.3.12" evidence="4"/>
<keyword evidence="5" id="KW-1185">Reference proteome</keyword>
<comment type="caution">
    <text evidence="4">The sequence shown here is derived from an EMBL/GenBank/DDBJ whole genome shotgun (WGS) entry which is preliminary data.</text>
</comment>
<dbReference type="PANTHER" id="PTHR10788:SF106">
    <property type="entry name" value="BCDNA.GH08860"/>
    <property type="match status" value="1"/>
</dbReference>
<dbReference type="InterPro" id="IPR001830">
    <property type="entry name" value="Glyco_trans_20"/>
</dbReference>
<proteinExistence type="inferred from homology"/>